<comment type="caution">
    <text evidence="2">The sequence shown here is derived from an EMBL/GenBank/DDBJ whole genome shotgun (WGS) entry which is preliminary data.</text>
</comment>
<evidence type="ECO:0000256" key="1">
    <source>
        <dbReference type="SAM" id="Phobius"/>
    </source>
</evidence>
<dbReference type="AlphaFoldDB" id="A0A9P6JUG3"/>
<keyword evidence="3" id="KW-1185">Reference proteome</keyword>
<keyword evidence="1" id="KW-0812">Transmembrane</keyword>
<evidence type="ECO:0000313" key="2">
    <source>
        <dbReference type="EMBL" id="KAF9534242.1"/>
    </source>
</evidence>
<keyword evidence="1" id="KW-0472">Membrane</keyword>
<sequence length="93" mass="10517">MMSQSLLLTLALTLFLEFLSFLVSLCFARLHVHGVFVVADICFCFCFCLPMLVLVLVLLNHSAQFMTLIDLLRDIPSLHTPHPLLSHTVSHLH</sequence>
<accession>A0A9P6JUG3</accession>
<keyword evidence="1" id="KW-1133">Transmembrane helix</keyword>
<gene>
    <name evidence="2" type="ORF">CPB83DRAFT_843917</name>
</gene>
<reference evidence="2" key="1">
    <citation type="submission" date="2020-11" db="EMBL/GenBank/DDBJ databases">
        <authorList>
            <consortium name="DOE Joint Genome Institute"/>
            <person name="Ahrendt S."/>
            <person name="Riley R."/>
            <person name="Andreopoulos W."/>
            <person name="Labutti K."/>
            <person name="Pangilinan J."/>
            <person name="Ruiz-Duenas F.J."/>
            <person name="Barrasa J.M."/>
            <person name="Sanchez-Garcia M."/>
            <person name="Camarero S."/>
            <person name="Miyauchi S."/>
            <person name="Serrano A."/>
            <person name="Linde D."/>
            <person name="Babiker R."/>
            <person name="Drula E."/>
            <person name="Ayuso-Fernandez I."/>
            <person name="Pacheco R."/>
            <person name="Padilla G."/>
            <person name="Ferreira P."/>
            <person name="Barriuso J."/>
            <person name="Kellner H."/>
            <person name="Castanera R."/>
            <person name="Alfaro M."/>
            <person name="Ramirez L."/>
            <person name="Pisabarro A.G."/>
            <person name="Kuo A."/>
            <person name="Tritt A."/>
            <person name="Lipzen A."/>
            <person name="He G."/>
            <person name="Yan M."/>
            <person name="Ng V."/>
            <person name="Cullen D."/>
            <person name="Martin F."/>
            <person name="Rosso M.-N."/>
            <person name="Henrissat B."/>
            <person name="Hibbett D."/>
            <person name="Martinez A.T."/>
            <person name="Grigoriev I.V."/>
        </authorList>
    </citation>
    <scope>NUCLEOTIDE SEQUENCE</scope>
    <source>
        <strain evidence="2">CBS 506.95</strain>
    </source>
</reference>
<evidence type="ECO:0000313" key="3">
    <source>
        <dbReference type="Proteomes" id="UP000807306"/>
    </source>
</evidence>
<dbReference type="EMBL" id="MU157826">
    <property type="protein sequence ID" value="KAF9534242.1"/>
    <property type="molecule type" value="Genomic_DNA"/>
</dbReference>
<feature type="transmembrane region" description="Helical" evidence="1">
    <location>
        <begin position="38"/>
        <end position="59"/>
    </location>
</feature>
<name>A0A9P6JUG3_9AGAR</name>
<dbReference type="Proteomes" id="UP000807306">
    <property type="component" value="Unassembled WGS sequence"/>
</dbReference>
<protein>
    <submittedName>
        <fullName evidence="2">Uncharacterized protein</fullName>
    </submittedName>
</protein>
<organism evidence="2 3">
    <name type="scientific">Crepidotus variabilis</name>
    <dbReference type="NCBI Taxonomy" id="179855"/>
    <lineage>
        <taxon>Eukaryota</taxon>
        <taxon>Fungi</taxon>
        <taxon>Dikarya</taxon>
        <taxon>Basidiomycota</taxon>
        <taxon>Agaricomycotina</taxon>
        <taxon>Agaricomycetes</taxon>
        <taxon>Agaricomycetidae</taxon>
        <taxon>Agaricales</taxon>
        <taxon>Agaricineae</taxon>
        <taxon>Crepidotaceae</taxon>
        <taxon>Crepidotus</taxon>
    </lineage>
</organism>
<proteinExistence type="predicted"/>